<gene>
    <name evidence="2" type="ORF">UV68_C0029G0010</name>
</gene>
<proteinExistence type="predicted"/>
<evidence type="ECO:0008006" key="4">
    <source>
        <dbReference type="Google" id="ProtNLM"/>
    </source>
</evidence>
<dbReference type="EMBL" id="LCFK01000029">
    <property type="protein sequence ID" value="KKS93023.1"/>
    <property type="molecule type" value="Genomic_DNA"/>
</dbReference>
<feature type="transmembrane region" description="Helical" evidence="1">
    <location>
        <begin position="333"/>
        <end position="350"/>
    </location>
</feature>
<feature type="transmembrane region" description="Helical" evidence="1">
    <location>
        <begin position="92"/>
        <end position="110"/>
    </location>
</feature>
<feature type="transmembrane region" description="Helical" evidence="1">
    <location>
        <begin position="287"/>
        <end position="304"/>
    </location>
</feature>
<feature type="transmembrane region" description="Helical" evidence="1">
    <location>
        <begin position="310"/>
        <end position="326"/>
    </location>
</feature>
<evidence type="ECO:0000313" key="3">
    <source>
        <dbReference type="Proteomes" id="UP000033980"/>
    </source>
</evidence>
<name>A0A0G1G248_9BACT</name>
<reference evidence="2 3" key="1">
    <citation type="journal article" date="2015" name="Nature">
        <title>rRNA introns, odd ribosomes, and small enigmatic genomes across a large radiation of phyla.</title>
        <authorList>
            <person name="Brown C.T."/>
            <person name="Hug L.A."/>
            <person name="Thomas B.C."/>
            <person name="Sharon I."/>
            <person name="Castelle C.J."/>
            <person name="Singh A."/>
            <person name="Wilkins M.J."/>
            <person name="Williams K.H."/>
            <person name="Banfield J.F."/>
        </authorList>
    </citation>
    <scope>NUCLEOTIDE SEQUENCE [LARGE SCALE GENOMIC DNA]</scope>
</reference>
<keyword evidence="1" id="KW-0812">Transmembrane</keyword>
<keyword evidence="1" id="KW-1133">Transmembrane helix</keyword>
<evidence type="ECO:0000313" key="2">
    <source>
        <dbReference type="EMBL" id="KKS93023.1"/>
    </source>
</evidence>
<keyword evidence="1" id="KW-0472">Membrane</keyword>
<sequence length="364" mass="42424">MAVVILFSLIVLLPFAIKAKLPGWNFDFSEGTKILWQNYDGPNYLIVEKTWYNKEDIKTRFSVTESAEYFPAHFPLYPAVIWFFDIFLKGPTAMLAATLLGSMLCFWMLYKYLEDNKISKNSLWLCLTFLILPARWVAVRAIGSPEPWFIFFILASIYYFKKERFWLAGLLAALAQITKSPAIILLAAYGIYALVQSIKAKKIQWKYWPLLIQLAVIPVLFWFYGMRTGDLWAYFHSGDNIHLFWPPFSVFSPGQTWVGNFWLEDVIWTWLIFGVGIMKLREKKLEIEYYFAGLFFLSTLFVAHRDISRYILPAAPFVLIGWDNLIQKKEFKIVAAVLIIPILLFTWTFLLNNTAPVADWAPYL</sequence>
<accession>A0A0G1G248</accession>
<organism evidence="2 3">
    <name type="scientific">Candidatus Collierbacteria bacterium GW2011_GWC2_43_12</name>
    <dbReference type="NCBI Taxonomy" id="1618390"/>
    <lineage>
        <taxon>Bacteria</taxon>
        <taxon>Candidatus Collieribacteriota</taxon>
    </lineage>
</organism>
<protein>
    <recommendedName>
        <fullName evidence="4">Glycosyltransferase RgtA/B/C/D-like domain-containing protein</fullName>
    </recommendedName>
</protein>
<dbReference type="AlphaFoldDB" id="A0A0G1G248"/>
<evidence type="ECO:0000256" key="1">
    <source>
        <dbReference type="SAM" id="Phobius"/>
    </source>
</evidence>
<comment type="caution">
    <text evidence="2">The sequence shown here is derived from an EMBL/GenBank/DDBJ whole genome shotgun (WGS) entry which is preliminary data.</text>
</comment>
<dbReference type="Proteomes" id="UP000033980">
    <property type="component" value="Unassembled WGS sequence"/>
</dbReference>
<feature type="transmembrane region" description="Helical" evidence="1">
    <location>
        <begin position="165"/>
        <end position="195"/>
    </location>
</feature>
<feature type="transmembrane region" description="Helical" evidence="1">
    <location>
        <begin position="261"/>
        <end position="280"/>
    </location>
</feature>
<feature type="transmembrane region" description="Helical" evidence="1">
    <location>
        <begin position="207"/>
        <end position="225"/>
    </location>
</feature>